<evidence type="ECO:0000313" key="5">
    <source>
        <dbReference type="EMBL" id="GMH30799.1"/>
    </source>
</evidence>
<dbReference type="InterPro" id="IPR000863">
    <property type="entry name" value="Sulfotransferase_dom"/>
</dbReference>
<sequence>MELLKQVPKIPLCSSEEEEAMKHLKPHFLKRKGSLVLPFTFIKAFGAPPESLTMSSPFRNTFPTKSIKDFHCHIVYLCRNPFDTFISFWKFTKGGMSKESLERPDKVLFVKYEDLKDYDGIREIKRLAEFLSFPFTAEEEREGVIHEIAKLCSLENLKDLEVNKKGKCMPHVENKMFFRKGDVGDWVKYFTTSMVELLVQVIKEKFSRTSLTFRFTLLACDFIVFSLFP</sequence>
<accession>A0AAD3TKG6</accession>
<gene>
    <name evidence="5" type="ORF">Nepgr_032642</name>
</gene>
<dbReference type="Pfam" id="PF00685">
    <property type="entry name" value="Sulfotransfer_1"/>
    <property type="match status" value="2"/>
</dbReference>
<name>A0AAD3TKG6_NEPGR</name>
<comment type="similarity">
    <text evidence="1 3">Belongs to the sulfotransferase 1 family.</text>
</comment>
<evidence type="ECO:0000256" key="1">
    <source>
        <dbReference type="ARBA" id="ARBA00005771"/>
    </source>
</evidence>
<evidence type="ECO:0000256" key="3">
    <source>
        <dbReference type="RuleBase" id="RU361155"/>
    </source>
</evidence>
<dbReference type="InterPro" id="IPR027417">
    <property type="entry name" value="P-loop_NTPase"/>
</dbReference>
<dbReference type="Gene3D" id="3.40.50.300">
    <property type="entry name" value="P-loop containing nucleotide triphosphate hydrolases"/>
    <property type="match status" value="2"/>
</dbReference>
<feature type="domain" description="Sulfotransferase" evidence="4">
    <location>
        <begin position="101"/>
        <end position="209"/>
    </location>
</feature>
<proteinExistence type="inferred from homology"/>
<dbReference type="PANTHER" id="PTHR11783">
    <property type="entry name" value="SULFOTRANSFERASE SULT"/>
    <property type="match status" value="1"/>
</dbReference>
<organism evidence="5 6">
    <name type="scientific">Nepenthes gracilis</name>
    <name type="common">Slender pitcher plant</name>
    <dbReference type="NCBI Taxonomy" id="150966"/>
    <lineage>
        <taxon>Eukaryota</taxon>
        <taxon>Viridiplantae</taxon>
        <taxon>Streptophyta</taxon>
        <taxon>Embryophyta</taxon>
        <taxon>Tracheophyta</taxon>
        <taxon>Spermatophyta</taxon>
        <taxon>Magnoliopsida</taxon>
        <taxon>eudicotyledons</taxon>
        <taxon>Gunneridae</taxon>
        <taxon>Pentapetalae</taxon>
        <taxon>Caryophyllales</taxon>
        <taxon>Nepenthaceae</taxon>
        <taxon>Nepenthes</taxon>
    </lineage>
</organism>
<comment type="caution">
    <text evidence="5">The sequence shown here is derived from an EMBL/GenBank/DDBJ whole genome shotgun (WGS) entry which is preliminary data.</text>
</comment>
<dbReference type="Proteomes" id="UP001279734">
    <property type="component" value="Unassembled WGS sequence"/>
</dbReference>
<evidence type="ECO:0000313" key="6">
    <source>
        <dbReference type="Proteomes" id="UP001279734"/>
    </source>
</evidence>
<evidence type="ECO:0000259" key="4">
    <source>
        <dbReference type="Pfam" id="PF00685"/>
    </source>
</evidence>
<dbReference type="GO" id="GO:0008146">
    <property type="term" value="F:sulfotransferase activity"/>
    <property type="evidence" value="ECO:0007669"/>
    <property type="project" value="InterPro"/>
</dbReference>
<keyword evidence="2 3" id="KW-0808">Transferase</keyword>
<dbReference type="EC" id="2.8.2.-" evidence="3"/>
<reference evidence="5" key="1">
    <citation type="submission" date="2023-05" db="EMBL/GenBank/DDBJ databases">
        <title>Nepenthes gracilis genome sequencing.</title>
        <authorList>
            <person name="Fukushima K."/>
        </authorList>
    </citation>
    <scope>NUCLEOTIDE SEQUENCE</scope>
    <source>
        <strain evidence="5">SING2019-196</strain>
    </source>
</reference>
<evidence type="ECO:0000256" key="2">
    <source>
        <dbReference type="ARBA" id="ARBA00022679"/>
    </source>
</evidence>
<dbReference type="EMBL" id="BSYO01000039">
    <property type="protein sequence ID" value="GMH30799.1"/>
    <property type="molecule type" value="Genomic_DNA"/>
</dbReference>
<keyword evidence="6" id="KW-1185">Reference proteome</keyword>
<dbReference type="SUPFAM" id="SSF52540">
    <property type="entry name" value="P-loop containing nucleoside triphosphate hydrolases"/>
    <property type="match status" value="1"/>
</dbReference>
<dbReference type="AlphaFoldDB" id="A0AAD3TKG6"/>
<feature type="domain" description="Sulfotransferase" evidence="4">
    <location>
        <begin position="64"/>
        <end position="93"/>
    </location>
</feature>
<protein>
    <recommendedName>
        <fullName evidence="3">Sulfotransferase</fullName>
        <ecNumber evidence="3">2.8.2.-</ecNumber>
    </recommendedName>
</protein>